<accession>A0A8T2IWT4</accession>
<sequence>MTSCAHADGSSVHAYQQPICQAAYRNELEEVELFLAEDPNKLNVKDSFGGDTPLICACRKGHIKVASYLLSREANVNLTNSKERTCLHYAVRRKFSFLDYLLIIILMPVLLVGYIIMMSRTRQNERLIRLLVQSGVNVDAVDYQGNTALHYACRMKSNSIVLILLEARADPEIKNKDGESPIDIAHRLKFGKILDMLKKYT</sequence>
<dbReference type="InterPro" id="IPR036770">
    <property type="entry name" value="Ankyrin_rpt-contain_sf"/>
</dbReference>
<dbReference type="PANTHER" id="PTHR47276:SF1">
    <property type="entry name" value="ANKYRIN REPEAT DOMAIN-CONTAINING PROTEIN 22"/>
    <property type="match status" value="1"/>
</dbReference>
<evidence type="ECO:0000256" key="1">
    <source>
        <dbReference type="PROSITE-ProRule" id="PRU00023"/>
    </source>
</evidence>
<dbReference type="EMBL" id="JAACNH010000008">
    <property type="protein sequence ID" value="KAG8435534.1"/>
    <property type="molecule type" value="Genomic_DNA"/>
</dbReference>
<evidence type="ECO:0000313" key="4">
    <source>
        <dbReference type="Proteomes" id="UP000812440"/>
    </source>
</evidence>
<dbReference type="Gene3D" id="1.25.40.20">
    <property type="entry name" value="Ankyrin repeat-containing domain"/>
    <property type="match status" value="2"/>
</dbReference>
<feature type="repeat" description="ANK" evidence="1">
    <location>
        <begin position="144"/>
        <end position="176"/>
    </location>
</feature>
<evidence type="ECO:0000256" key="2">
    <source>
        <dbReference type="SAM" id="Phobius"/>
    </source>
</evidence>
<keyword evidence="2" id="KW-1133">Transmembrane helix</keyword>
<name>A0A8T2IWT4_9PIPI</name>
<feature type="repeat" description="ANK" evidence="1">
    <location>
        <begin position="49"/>
        <end position="81"/>
    </location>
</feature>
<dbReference type="InterPro" id="IPR002110">
    <property type="entry name" value="Ankyrin_rpt"/>
</dbReference>
<dbReference type="AlphaFoldDB" id="A0A8T2IWT4"/>
<dbReference type="PROSITE" id="PS50088">
    <property type="entry name" value="ANK_REPEAT"/>
    <property type="match status" value="2"/>
</dbReference>
<evidence type="ECO:0000313" key="3">
    <source>
        <dbReference type="EMBL" id="KAG8435534.1"/>
    </source>
</evidence>
<keyword evidence="2" id="KW-0472">Membrane</keyword>
<dbReference type="SUPFAM" id="SSF48403">
    <property type="entry name" value="Ankyrin repeat"/>
    <property type="match status" value="1"/>
</dbReference>
<protein>
    <recommendedName>
        <fullName evidence="5">Ankyrin repeat domain 22</fullName>
    </recommendedName>
</protein>
<evidence type="ECO:0008006" key="5">
    <source>
        <dbReference type="Google" id="ProtNLM"/>
    </source>
</evidence>
<dbReference type="InterPro" id="IPR042802">
    <property type="entry name" value="ANR22"/>
</dbReference>
<comment type="caution">
    <text evidence="3">The sequence shown here is derived from an EMBL/GenBank/DDBJ whole genome shotgun (WGS) entry which is preliminary data.</text>
</comment>
<dbReference type="SMART" id="SM00248">
    <property type="entry name" value="ANK"/>
    <property type="match status" value="4"/>
</dbReference>
<proteinExistence type="predicted"/>
<dbReference type="PANTHER" id="PTHR47276">
    <property type="entry name" value="ANKYRIN REPEAT DOMAIN-CONTAINING PROTEIN 22"/>
    <property type="match status" value="1"/>
</dbReference>
<dbReference type="Proteomes" id="UP000812440">
    <property type="component" value="Chromosome 7"/>
</dbReference>
<dbReference type="PROSITE" id="PS50297">
    <property type="entry name" value="ANK_REP_REGION"/>
    <property type="match status" value="2"/>
</dbReference>
<dbReference type="Pfam" id="PF12796">
    <property type="entry name" value="Ank_2"/>
    <property type="match status" value="1"/>
</dbReference>
<reference evidence="3" key="1">
    <citation type="thesis" date="2020" institute="ProQuest LLC" country="789 East Eisenhower Parkway, Ann Arbor, MI, USA">
        <title>Comparative Genomics and Chromosome Evolution.</title>
        <authorList>
            <person name="Mudd A.B."/>
        </authorList>
    </citation>
    <scope>NUCLEOTIDE SEQUENCE</scope>
    <source>
        <strain evidence="3">Female2</strain>
        <tissue evidence="3">Blood</tissue>
    </source>
</reference>
<keyword evidence="2" id="KW-0812">Transmembrane</keyword>
<organism evidence="3 4">
    <name type="scientific">Hymenochirus boettgeri</name>
    <name type="common">Congo dwarf clawed frog</name>
    <dbReference type="NCBI Taxonomy" id="247094"/>
    <lineage>
        <taxon>Eukaryota</taxon>
        <taxon>Metazoa</taxon>
        <taxon>Chordata</taxon>
        <taxon>Craniata</taxon>
        <taxon>Vertebrata</taxon>
        <taxon>Euteleostomi</taxon>
        <taxon>Amphibia</taxon>
        <taxon>Batrachia</taxon>
        <taxon>Anura</taxon>
        <taxon>Pipoidea</taxon>
        <taxon>Pipidae</taxon>
        <taxon>Pipinae</taxon>
        <taxon>Hymenochirus</taxon>
    </lineage>
</organism>
<keyword evidence="1" id="KW-0040">ANK repeat</keyword>
<dbReference type="OrthoDB" id="2157354at2759"/>
<dbReference type="Pfam" id="PF13857">
    <property type="entry name" value="Ank_5"/>
    <property type="match status" value="1"/>
</dbReference>
<gene>
    <name evidence="3" type="ORF">GDO86_013462</name>
</gene>
<feature type="transmembrane region" description="Helical" evidence="2">
    <location>
        <begin position="97"/>
        <end position="117"/>
    </location>
</feature>
<keyword evidence="4" id="KW-1185">Reference proteome</keyword>